<reference evidence="1 2" key="1">
    <citation type="submission" date="2023-02" db="EMBL/GenBank/DDBJ databases">
        <title>Host association and intracellularity evolved multiple times independently in the Rickettsiales.</title>
        <authorList>
            <person name="Castelli M."/>
            <person name="Nardi T."/>
            <person name="Gammuto L."/>
            <person name="Bellinzona G."/>
            <person name="Sabaneyeva E."/>
            <person name="Potekhin A."/>
            <person name="Serra V."/>
            <person name="Petroni G."/>
            <person name="Sassera D."/>
        </authorList>
    </citation>
    <scope>NUCLEOTIDE SEQUENCE [LARGE SCALE GENOMIC DNA]</scope>
    <source>
        <strain evidence="1 2">BOD18</strain>
    </source>
</reference>
<comment type="caution">
    <text evidence="1">The sequence shown here is derived from an EMBL/GenBank/DDBJ whole genome shotgun (WGS) entry which is preliminary data.</text>
</comment>
<dbReference type="EMBL" id="JARGYT010000078">
    <property type="protein sequence ID" value="MDZ5762635.1"/>
    <property type="molecule type" value="Genomic_DNA"/>
</dbReference>
<keyword evidence="2" id="KW-1185">Reference proteome</keyword>
<dbReference type="RefSeq" id="WP_322498089.1">
    <property type="nucleotide sequence ID" value="NZ_JARGYT010000078.1"/>
</dbReference>
<proteinExistence type="predicted"/>
<organism evidence="1 2">
    <name type="scientific">Candidatus Cyrtobacter comes</name>
    <dbReference type="NCBI Taxonomy" id="675776"/>
    <lineage>
        <taxon>Bacteria</taxon>
        <taxon>Pseudomonadati</taxon>
        <taxon>Pseudomonadota</taxon>
        <taxon>Alphaproteobacteria</taxon>
        <taxon>Rickettsiales</taxon>
        <taxon>Candidatus Midichloriaceae</taxon>
        <taxon>Candidatus Cyrtobacter</taxon>
    </lineage>
</organism>
<evidence type="ECO:0000313" key="2">
    <source>
        <dbReference type="Proteomes" id="UP001293791"/>
    </source>
</evidence>
<protein>
    <submittedName>
        <fullName evidence="1">Uncharacterized protein</fullName>
    </submittedName>
</protein>
<name>A0ABU5L9Q2_9RICK</name>
<sequence>MRGHIIFTSFRVDTTIGGAEPKVLLTDSDGCEFICKSVSTLYAASSVIAAKVLKLLIPEFPIFDYLSID</sequence>
<dbReference type="Proteomes" id="UP001293791">
    <property type="component" value="Unassembled WGS sequence"/>
</dbReference>
<accession>A0ABU5L9Q2</accession>
<evidence type="ECO:0000313" key="1">
    <source>
        <dbReference type="EMBL" id="MDZ5762635.1"/>
    </source>
</evidence>
<gene>
    <name evidence="1" type="ORF">Cyrtocomes_01026</name>
</gene>